<dbReference type="AlphaFoldDB" id="A0A4D6NQF3"/>
<dbReference type="Proteomes" id="UP000501690">
    <property type="component" value="Linkage Group LG11"/>
</dbReference>
<protein>
    <submittedName>
        <fullName evidence="1">Uncharacterized protein</fullName>
    </submittedName>
</protein>
<keyword evidence="2" id="KW-1185">Reference proteome</keyword>
<sequence>MKTRICVVFWCEAEPQNSRLSLENVRGSALSASPAVPQRWDPCRLSLENVRGSALSASPAVPQRWDPCRSGTKF</sequence>
<name>A0A4D6NQF3_VIGUN</name>
<proteinExistence type="predicted"/>
<reference evidence="1 2" key="1">
    <citation type="submission" date="2019-04" db="EMBL/GenBank/DDBJ databases">
        <title>An improved genome assembly and genetic linkage map for asparagus bean, Vigna unguiculata ssp. sesquipedialis.</title>
        <authorList>
            <person name="Xia Q."/>
            <person name="Zhang R."/>
            <person name="Dong Y."/>
        </authorList>
    </citation>
    <scope>NUCLEOTIDE SEQUENCE [LARGE SCALE GENOMIC DNA]</scope>
    <source>
        <tissue evidence="1">Leaf</tissue>
    </source>
</reference>
<organism evidence="1 2">
    <name type="scientific">Vigna unguiculata</name>
    <name type="common">Cowpea</name>
    <dbReference type="NCBI Taxonomy" id="3917"/>
    <lineage>
        <taxon>Eukaryota</taxon>
        <taxon>Viridiplantae</taxon>
        <taxon>Streptophyta</taxon>
        <taxon>Embryophyta</taxon>
        <taxon>Tracheophyta</taxon>
        <taxon>Spermatophyta</taxon>
        <taxon>Magnoliopsida</taxon>
        <taxon>eudicotyledons</taxon>
        <taxon>Gunneridae</taxon>
        <taxon>Pentapetalae</taxon>
        <taxon>rosids</taxon>
        <taxon>fabids</taxon>
        <taxon>Fabales</taxon>
        <taxon>Fabaceae</taxon>
        <taxon>Papilionoideae</taxon>
        <taxon>50 kb inversion clade</taxon>
        <taxon>NPAAA clade</taxon>
        <taxon>indigoferoid/millettioid clade</taxon>
        <taxon>Phaseoleae</taxon>
        <taxon>Vigna</taxon>
    </lineage>
</organism>
<evidence type="ECO:0000313" key="1">
    <source>
        <dbReference type="EMBL" id="QCE14037.1"/>
    </source>
</evidence>
<evidence type="ECO:0000313" key="2">
    <source>
        <dbReference type="Proteomes" id="UP000501690"/>
    </source>
</evidence>
<dbReference type="EMBL" id="CP039355">
    <property type="protein sequence ID" value="QCE14037.1"/>
    <property type="molecule type" value="Genomic_DNA"/>
</dbReference>
<accession>A0A4D6NQF3</accession>
<gene>
    <name evidence="1" type="ORF">DEO72_LG11g1035</name>
</gene>